<organism evidence="1 2">
    <name type="scientific">Candidatus Methanomarinus sp</name>
    <dbReference type="NCBI Taxonomy" id="3386244"/>
    <lineage>
        <taxon>Archaea</taxon>
        <taxon>Methanobacteriati</taxon>
        <taxon>Methanobacteriota</taxon>
        <taxon>Stenosarchaea group</taxon>
        <taxon>Methanomicrobia</taxon>
        <taxon>Methanosarcinales</taxon>
        <taxon>ANME-2 cluster</taxon>
        <taxon>Candidatus Methanocomedenaceae</taxon>
        <taxon>Candidatus Methanomarinus</taxon>
    </lineage>
</organism>
<dbReference type="EMBL" id="QYBA01000004">
    <property type="protein sequence ID" value="TKY92545.1"/>
    <property type="molecule type" value="Genomic_DNA"/>
</dbReference>
<sequence>MTFVYQDAVPLTVQRNVIDDINHFLNVIEKILPLENESFELNNLINQEEKKYYKKTTVMEAFHSDFAKTIEILSKKYNIDPVEQCKDTLNESATNCIYGQRTRLKADLDQFVKHSKNEIALMAENIRSELESFLWFGVYGANRTHLILGSNDKVTGNITFNLNGLSYTYETVYADVPLKIKKFINEISLPVRSKTGLIHKEERITQLDISEYIITRIYDGEDFQLDMKNKKSTKKINITVPGDIKDVSIVYIAEEVCNIMADEHLSSLINLNKIEKLKNLVYEYLKNDKKIISKTLVNVEIDEKDAITNHEIFDCVKIIASSYGEIINEIFDHGFTRQEITIKEIIEDGTRNELFISVDEISSRLSALGGDGLELKDLLNL</sequence>
<gene>
    <name evidence="1" type="ORF">C5S46_00090</name>
</gene>
<evidence type="ECO:0000313" key="2">
    <source>
        <dbReference type="Proteomes" id="UP000315423"/>
    </source>
</evidence>
<reference evidence="1" key="1">
    <citation type="submission" date="2018-09" db="EMBL/GenBank/DDBJ databases">
        <title>A genomic encyclopedia of anaerobic methanotrophic archaea.</title>
        <authorList>
            <person name="Skennerton C.T."/>
            <person name="Chadwick G.L."/>
            <person name="Laso-Perez R."/>
            <person name="Leu A.O."/>
            <person name="Speth D.R."/>
            <person name="Yu H."/>
            <person name="Morgan-Lang C."/>
            <person name="Hatzenpichler R."/>
            <person name="Goudeau D."/>
            <person name="Malmstrom R."/>
            <person name="Woyke T."/>
            <person name="Hallam S."/>
            <person name="Tyson G.W."/>
            <person name="Wegener G."/>
            <person name="Boetius A."/>
            <person name="Orphan V.J."/>
        </authorList>
    </citation>
    <scope>NUCLEOTIDE SEQUENCE</scope>
    <source>
        <strain evidence="1">CONS3730D10UFb2</strain>
    </source>
</reference>
<protein>
    <submittedName>
        <fullName evidence="1">Uncharacterized protein</fullName>
    </submittedName>
</protein>
<accession>A0AC61SD25</accession>
<name>A0AC61SD25_9EURY</name>
<proteinExistence type="predicted"/>
<evidence type="ECO:0000313" key="1">
    <source>
        <dbReference type="EMBL" id="TKY92545.1"/>
    </source>
</evidence>
<dbReference type="Proteomes" id="UP000315423">
    <property type="component" value="Unassembled WGS sequence"/>
</dbReference>
<comment type="caution">
    <text evidence="1">The sequence shown here is derived from an EMBL/GenBank/DDBJ whole genome shotgun (WGS) entry which is preliminary data.</text>
</comment>